<evidence type="ECO:0000313" key="5">
    <source>
        <dbReference type="Proteomes" id="UP000256373"/>
    </source>
</evidence>
<dbReference type="InterPro" id="IPR002347">
    <property type="entry name" value="SDR_fam"/>
</dbReference>
<dbReference type="InterPro" id="IPR051911">
    <property type="entry name" value="SDR_oxidoreductase"/>
</dbReference>
<evidence type="ECO:0000256" key="3">
    <source>
        <dbReference type="RuleBase" id="RU000363"/>
    </source>
</evidence>
<organism evidence="4 5">
    <name type="scientific">Dyadobacter luteus</name>
    <dbReference type="NCBI Taxonomy" id="2259619"/>
    <lineage>
        <taxon>Bacteria</taxon>
        <taxon>Pseudomonadati</taxon>
        <taxon>Bacteroidota</taxon>
        <taxon>Cytophagia</taxon>
        <taxon>Cytophagales</taxon>
        <taxon>Spirosomataceae</taxon>
        <taxon>Dyadobacter</taxon>
    </lineage>
</organism>
<keyword evidence="5" id="KW-1185">Reference proteome</keyword>
<dbReference type="SUPFAM" id="SSF51735">
    <property type="entry name" value="NAD(P)-binding Rossmann-fold domains"/>
    <property type="match status" value="1"/>
</dbReference>
<dbReference type="PANTHER" id="PTHR43976:SF16">
    <property type="entry name" value="SHORT-CHAIN DEHYDROGENASE_REDUCTASE FAMILY PROTEIN"/>
    <property type="match status" value="1"/>
</dbReference>
<dbReference type="CDD" id="cd05374">
    <property type="entry name" value="17beta-HSD-like_SDR_c"/>
    <property type="match status" value="1"/>
</dbReference>
<dbReference type="Pfam" id="PF00106">
    <property type="entry name" value="adh_short"/>
    <property type="match status" value="1"/>
</dbReference>
<dbReference type="PANTHER" id="PTHR43976">
    <property type="entry name" value="SHORT CHAIN DEHYDROGENASE"/>
    <property type="match status" value="1"/>
</dbReference>
<dbReference type="InterPro" id="IPR036291">
    <property type="entry name" value="NAD(P)-bd_dom_sf"/>
</dbReference>
<dbReference type="EMBL" id="QNUL01000002">
    <property type="protein sequence ID" value="REA63580.1"/>
    <property type="molecule type" value="Genomic_DNA"/>
</dbReference>
<dbReference type="RefSeq" id="WP_115829328.1">
    <property type="nucleotide sequence ID" value="NZ_QNUL01000002.1"/>
</dbReference>
<keyword evidence="2" id="KW-0560">Oxidoreductase</keyword>
<proteinExistence type="inferred from homology"/>
<dbReference type="OrthoDB" id="9786056at2"/>
<evidence type="ECO:0000313" key="4">
    <source>
        <dbReference type="EMBL" id="REA63580.1"/>
    </source>
</evidence>
<dbReference type="PRINTS" id="PR00081">
    <property type="entry name" value="GDHRDH"/>
</dbReference>
<evidence type="ECO:0000256" key="2">
    <source>
        <dbReference type="ARBA" id="ARBA00023002"/>
    </source>
</evidence>
<comment type="caution">
    <text evidence="4">The sequence shown here is derived from an EMBL/GenBank/DDBJ whole genome shotgun (WGS) entry which is preliminary data.</text>
</comment>
<name>A0A3D8YIP6_9BACT</name>
<protein>
    <submittedName>
        <fullName evidence="4">Short chain dehydrogenase</fullName>
    </submittedName>
</protein>
<gene>
    <name evidence="4" type="ORF">DSL64_03815</name>
</gene>
<comment type="similarity">
    <text evidence="1 3">Belongs to the short-chain dehydrogenases/reductases (SDR) family.</text>
</comment>
<dbReference type="Gene3D" id="3.40.50.720">
    <property type="entry name" value="NAD(P)-binding Rossmann-like Domain"/>
    <property type="match status" value="1"/>
</dbReference>
<accession>A0A3D8YIP6</accession>
<dbReference type="Proteomes" id="UP000256373">
    <property type="component" value="Unassembled WGS sequence"/>
</dbReference>
<evidence type="ECO:0000256" key="1">
    <source>
        <dbReference type="ARBA" id="ARBA00006484"/>
    </source>
</evidence>
<dbReference type="AlphaFoldDB" id="A0A3D8YIP6"/>
<reference evidence="4 5" key="1">
    <citation type="submission" date="2018-07" db="EMBL/GenBank/DDBJ databases">
        <title>Dyadobacter roseus sp. nov., isolated from rose rhizosphere soil.</title>
        <authorList>
            <person name="Chen L."/>
        </authorList>
    </citation>
    <scope>NUCLEOTIDE SEQUENCE [LARGE SCALE GENOMIC DNA]</scope>
    <source>
        <strain evidence="4 5">RS19</strain>
    </source>
</reference>
<sequence>MNKKWFITGASSGIGRSLTEQLLKAGHTVFATLRRPEQLKELSEQYPERCYADYLELTDPESIQRAVANACDKFGQIDVAVSNAGIGVFGAAEELDIPVIRKQLEVNLLGSIILIKTLIPFLRKQPHGGHIIQVSSEGGQITYPGFSLYHASKWGIEGFVEATAQDVASFNIRFTIAEPGPTGTNFGKSLTIAEPMEAYEKTPVNGIRKFIESGFGELEDVDQVAMQIIQCTESVNPPLRLPIGSVAKKNLTSGLQKRLRDIEMI</sequence>
<dbReference type="PRINTS" id="PR00080">
    <property type="entry name" value="SDRFAMILY"/>
</dbReference>
<dbReference type="GO" id="GO:0016491">
    <property type="term" value="F:oxidoreductase activity"/>
    <property type="evidence" value="ECO:0007669"/>
    <property type="project" value="UniProtKB-KW"/>
</dbReference>
<dbReference type="NCBIfam" id="NF005065">
    <property type="entry name" value="PRK06482.1"/>
    <property type="match status" value="1"/>
</dbReference>